<dbReference type="Proteomes" id="UP000578531">
    <property type="component" value="Unassembled WGS sequence"/>
</dbReference>
<feature type="region of interest" description="Disordered" evidence="1">
    <location>
        <begin position="143"/>
        <end position="171"/>
    </location>
</feature>
<sequence>MPRMFSEMQRDEARCLAVLVDAEAQGNSEGQLSRAQDGSLSNLVTPAEGAQTLVVETEVGQPIDSDTEDSMDGEAPSRSDHQDPEDEAVLSKQPRLPPAGISELAVILALGMVNADHGGVQGDTSHILRDGVEKTKAFPKEYLSDHIPASEGKPWSSSNALGTEVTHQSES</sequence>
<dbReference type="GeneID" id="59288382"/>
<evidence type="ECO:0000313" key="2">
    <source>
        <dbReference type="EMBL" id="KAF6235095.1"/>
    </source>
</evidence>
<evidence type="ECO:0000256" key="1">
    <source>
        <dbReference type="SAM" id="MobiDB-lite"/>
    </source>
</evidence>
<dbReference type="RefSeq" id="XP_037164473.1">
    <property type="nucleotide sequence ID" value="XM_037308630.1"/>
</dbReference>
<name>A0A8H6FUM1_9LECA</name>
<feature type="compositionally biased region" description="Polar residues" evidence="1">
    <location>
        <begin position="155"/>
        <end position="171"/>
    </location>
</feature>
<proteinExistence type="predicted"/>
<accession>A0A8H6FUM1</accession>
<keyword evidence="3" id="KW-1185">Reference proteome</keyword>
<comment type="caution">
    <text evidence="2">The sequence shown here is derived from an EMBL/GenBank/DDBJ whole genome shotgun (WGS) entry which is preliminary data.</text>
</comment>
<feature type="region of interest" description="Disordered" evidence="1">
    <location>
        <begin position="25"/>
        <end position="96"/>
    </location>
</feature>
<reference evidence="2 3" key="1">
    <citation type="journal article" date="2020" name="Genomics">
        <title>Complete, high-quality genomes from long-read metagenomic sequencing of two wolf lichen thalli reveals enigmatic genome architecture.</title>
        <authorList>
            <person name="McKenzie S.K."/>
            <person name="Walston R.F."/>
            <person name="Allen J.L."/>
        </authorList>
    </citation>
    <scope>NUCLEOTIDE SEQUENCE [LARGE SCALE GENOMIC DNA]</scope>
    <source>
        <strain evidence="2">WasteWater2</strain>
    </source>
</reference>
<gene>
    <name evidence="2" type="ORF">HO173_006722</name>
</gene>
<protein>
    <submittedName>
        <fullName evidence="2">Uncharacterized protein</fullName>
    </submittedName>
</protein>
<organism evidence="2 3">
    <name type="scientific">Letharia columbiana</name>
    <dbReference type="NCBI Taxonomy" id="112416"/>
    <lineage>
        <taxon>Eukaryota</taxon>
        <taxon>Fungi</taxon>
        <taxon>Dikarya</taxon>
        <taxon>Ascomycota</taxon>
        <taxon>Pezizomycotina</taxon>
        <taxon>Lecanoromycetes</taxon>
        <taxon>OSLEUM clade</taxon>
        <taxon>Lecanoromycetidae</taxon>
        <taxon>Lecanorales</taxon>
        <taxon>Lecanorineae</taxon>
        <taxon>Parmeliaceae</taxon>
        <taxon>Letharia</taxon>
    </lineage>
</organism>
<evidence type="ECO:0000313" key="3">
    <source>
        <dbReference type="Proteomes" id="UP000578531"/>
    </source>
</evidence>
<feature type="compositionally biased region" description="Polar residues" evidence="1">
    <location>
        <begin position="25"/>
        <end position="44"/>
    </location>
</feature>
<dbReference type="EMBL" id="JACCJC010000026">
    <property type="protein sequence ID" value="KAF6235095.1"/>
    <property type="molecule type" value="Genomic_DNA"/>
</dbReference>
<dbReference type="AlphaFoldDB" id="A0A8H6FUM1"/>